<geneLocation type="chloroplast" evidence="1"/>
<dbReference type="RefSeq" id="YP_009392660.1">
    <property type="nucleotide sequence ID" value="NC_035264.1"/>
</dbReference>
<accession>A0A1Z1M5L8</accession>
<name>A0A1Z1M5L8_9FLOR</name>
<protein>
    <submittedName>
        <fullName evidence="1">Uncharacterized protein</fullName>
    </submittedName>
</protein>
<proteinExistence type="predicted"/>
<sequence length="63" mass="7528">MTNLKNIYEDQYDEYDFNNYNLSLSEDDIDMPIGWSFLCFDETINYYKNCNSKTINLGLAHQE</sequence>
<reference evidence="1" key="1">
    <citation type="journal article" date="2017" name="J. Phycol.">
        <title>Analysis of chloroplast genomes and a supermatrix inform reclassification of the Rhodomelaceae (Rhodophyta).</title>
        <authorList>
            <person name="Diaz-Tapia P."/>
            <person name="Maggs C.A."/>
            <person name="West J.A."/>
            <person name="Verbruggen H."/>
        </authorList>
    </citation>
    <scope>NUCLEOTIDE SEQUENCE</scope>
    <source>
        <strain evidence="1">JW3079</strain>
    </source>
</reference>
<keyword evidence="1" id="KW-0934">Plastid</keyword>
<evidence type="ECO:0000313" key="1">
    <source>
        <dbReference type="EMBL" id="ARW61222.1"/>
    </source>
</evidence>
<organism evidence="1">
    <name type="scientific">Bostrychia tenella</name>
    <dbReference type="NCBI Taxonomy" id="324755"/>
    <lineage>
        <taxon>Eukaryota</taxon>
        <taxon>Rhodophyta</taxon>
        <taxon>Florideophyceae</taxon>
        <taxon>Rhodymeniophycidae</taxon>
        <taxon>Ceramiales</taxon>
        <taxon>Rhodomelaceae</taxon>
        <taxon>Bostrychia</taxon>
    </lineage>
</organism>
<dbReference type="EMBL" id="MF101417">
    <property type="protein sequence ID" value="ARW61222.1"/>
    <property type="molecule type" value="Genomic_DNA"/>
</dbReference>
<dbReference type="GeneID" id="33354231"/>
<keyword evidence="1" id="KW-0150">Chloroplast</keyword>
<dbReference type="AlphaFoldDB" id="A0A1Z1M5L8"/>
<gene>
    <name evidence="1" type="primary">ConsOrf1</name>
</gene>